<name>A0A1F6XMI6_9BACT</name>
<protein>
    <submittedName>
        <fullName evidence="2">Uncharacterized protein</fullName>
    </submittedName>
</protein>
<organism evidence="2 3">
    <name type="scientific">Candidatus Nomurabacteria bacterium RIFCSPLOWO2_01_FULL_42_17</name>
    <dbReference type="NCBI Taxonomy" id="1801780"/>
    <lineage>
        <taxon>Bacteria</taxon>
        <taxon>Candidatus Nomuraibacteriota</taxon>
    </lineage>
</organism>
<reference evidence="2 3" key="1">
    <citation type="journal article" date="2016" name="Nat. Commun.">
        <title>Thousands of microbial genomes shed light on interconnected biogeochemical processes in an aquifer system.</title>
        <authorList>
            <person name="Anantharaman K."/>
            <person name="Brown C.T."/>
            <person name="Hug L.A."/>
            <person name="Sharon I."/>
            <person name="Castelle C.J."/>
            <person name="Probst A.J."/>
            <person name="Thomas B.C."/>
            <person name="Singh A."/>
            <person name="Wilkins M.J."/>
            <person name="Karaoz U."/>
            <person name="Brodie E.L."/>
            <person name="Williams K.H."/>
            <person name="Hubbard S.S."/>
            <person name="Banfield J.F."/>
        </authorList>
    </citation>
    <scope>NUCLEOTIDE SEQUENCE [LARGE SCALE GENOMIC DNA]</scope>
</reference>
<sequence length="175" mass="20158">MKPDFQPQKIRSDSSEAKERQAREGELRREMIGDKYKVTKQESIDSKGKIKEALSVLGENSNPENLAKLLDTVFDENIIREKELRNALVDSLLGKISESIGHFMPAEARIDLDSLLNVISTQLQGIERKFNSVDDVYIELKKYESVFEKCGLNFDELAKKFLDELRNYLNETKEK</sequence>
<gene>
    <name evidence="2" type="ORF">A2917_02400</name>
</gene>
<dbReference type="EMBL" id="MFVE01000005">
    <property type="protein sequence ID" value="OGI95390.1"/>
    <property type="molecule type" value="Genomic_DNA"/>
</dbReference>
<evidence type="ECO:0000313" key="3">
    <source>
        <dbReference type="Proteomes" id="UP000178104"/>
    </source>
</evidence>
<feature type="region of interest" description="Disordered" evidence="1">
    <location>
        <begin position="1"/>
        <end position="31"/>
    </location>
</feature>
<comment type="caution">
    <text evidence="2">The sequence shown here is derived from an EMBL/GenBank/DDBJ whole genome shotgun (WGS) entry which is preliminary data.</text>
</comment>
<dbReference type="AlphaFoldDB" id="A0A1F6XMI6"/>
<feature type="compositionally biased region" description="Basic and acidic residues" evidence="1">
    <location>
        <begin position="10"/>
        <end position="31"/>
    </location>
</feature>
<dbReference type="STRING" id="1801780.A2917_02400"/>
<evidence type="ECO:0000313" key="2">
    <source>
        <dbReference type="EMBL" id="OGI95390.1"/>
    </source>
</evidence>
<proteinExistence type="predicted"/>
<accession>A0A1F6XMI6</accession>
<evidence type="ECO:0000256" key="1">
    <source>
        <dbReference type="SAM" id="MobiDB-lite"/>
    </source>
</evidence>
<dbReference type="Proteomes" id="UP000178104">
    <property type="component" value="Unassembled WGS sequence"/>
</dbReference>